<evidence type="ECO:0000256" key="7">
    <source>
        <dbReference type="PROSITE-ProRule" id="PRU00175"/>
    </source>
</evidence>
<feature type="transmembrane region" description="Helical" evidence="9">
    <location>
        <begin position="1582"/>
        <end position="1602"/>
    </location>
</feature>
<feature type="compositionally biased region" description="Basic and acidic residues" evidence="8">
    <location>
        <begin position="627"/>
        <end position="637"/>
    </location>
</feature>
<dbReference type="EMBL" id="JAMSHJ010000006">
    <property type="protein sequence ID" value="KAI5394102.1"/>
    <property type="molecule type" value="Genomic_DNA"/>
</dbReference>
<dbReference type="PANTHER" id="PTHR12549">
    <property type="entry name" value="JMJC DOMAIN-CONTAINING HISTONE DEMETHYLATION PROTEIN"/>
    <property type="match status" value="1"/>
</dbReference>
<dbReference type="Pfam" id="PF02373">
    <property type="entry name" value="JmjC"/>
    <property type="match status" value="1"/>
</dbReference>
<feature type="compositionally biased region" description="Basic and acidic residues" evidence="8">
    <location>
        <begin position="652"/>
        <end position="661"/>
    </location>
</feature>
<evidence type="ECO:0000313" key="13">
    <source>
        <dbReference type="Proteomes" id="UP001058974"/>
    </source>
</evidence>
<evidence type="ECO:0000259" key="10">
    <source>
        <dbReference type="PROSITE" id="PS50089"/>
    </source>
</evidence>
<dbReference type="PANTHER" id="PTHR12549:SF38">
    <property type="entry name" value="JMJC DOMAIN-CONTAINING HISTONE DEMETHYLASE 2, ISOFORM A"/>
    <property type="match status" value="1"/>
</dbReference>
<keyword evidence="7" id="KW-0862">Zinc</keyword>
<dbReference type="InterPro" id="IPR018866">
    <property type="entry name" value="Znf-4CXXC_R1"/>
</dbReference>
<feature type="region of interest" description="Disordered" evidence="8">
    <location>
        <begin position="1"/>
        <end position="56"/>
    </location>
</feature>
<dbReference type="GO" id="GO:0003712">
    <property type="term" value="F:transcription coregulator activity"/>
    <property type="evidence" value="ECO:0007669"/>
    <property type="project" value="TreeGrafter"/>
</dbReference>
<feature type="region of interest" description="Disordered" evidence="8">
    <location>
        <begin position="1307"/>
        <end position="1357"/>
    </location>
</feature>
<evidence type="ECO:0000259" key="11">
    <source>
        <dbReference type="PROSITE" id="PS51184"/>
    </source>
</evidence>
<evidence type="ECO:0000256" key="3">
    <source>
        <dbReference type="ARBA" id="ARBA00022723"/>
    </source>
</evidence>
<keyword evidence="6" id="KW-0539">Nucleus</keyword>
<dbReference type="InterPro" id="IPR001841">
    <property type="entry name" value="Znf_RING"/>
</dbReference>
<dbReference type="InterPro" id="IPR003347">
    <property type="entry name" value="JmjC_dom"/>
</dbReference>
<dbReference type="GO" id="GO:0000118">
    <property type="term" value="C:histone deacetylase complex"/>
    <property type="evidence" value="ECO:0007669"/>
    <property type="project" value="TreeGrafter"/>
</dbReference>
<feature type="compositionally biased region" description="Basic residues" evidence="8">
    <location>
        <begin position="638"/>
        <end position="651"/>
    </location>
</feature>
<evidence type="ECO:0000256" key="1">
    <source>
        <dbReference type="ARBA" id="ARBA00004123"/>
    </source>
</evidence>
<evidence type="ECO:0000256" key="4">
    <source>
        <dbReference type="ARBA" id="ARBA00023015"/>
    </source>
</evidence>
<dbReference type="PROSITE" id="PS51184">
    <property type="entry name" value="JMJC"/>
    <property type="match status" value="1"/>
</dbReference>
<dbReference type="PROSITE" id="PS50089">
    <property type="entry name" value="ZF_RING_2"/>
    <property type="match status" value="1"/>
</dbReference>
<keyword evidence="7" id="KW-0863">Zinc-finger</keyword>
<keyword evidence="9" id="KW-1133">Transmembrane helix</keyword>
<evidence type="ECO:0000256" key="8">
    <source>
        <dbReference type="SAM" id="MobiDB-lite"/>
    </source>
</evidence>
<protein>
    <submittedName>
        <fullName evidence="12">Uncharacterized protein</fullName>
    </submittedName>
</protein>
<feature type="compositionally biased region" description="Basic residues" evidence="8">
    <location>
        <begin position="615"/>
        <end position="626"/>
    </location>
</feature>
<evidence type="ECO:0000313" key="12">
    <source>
        <dbReference type="EMBL" id="KAI5394102.1"/>
    </source>
</evidence>
<organism evidence="12 13">
    <name type="scientific">Pisum sativum</name>
    <name type="common">Garden pea</name>
    <name type="synonym">Lathyrus oleraceus</name>
    <dbReference type="NCBI Taxonomy" id="3888"/>
    <lineage>
        <taxon>Eukaryota</taxon>
        <taxon>Viridiplantae</taxon>
        <taxon>Streptophyta</taxon>
        <taxon>Embryophyta</taxon>
        <taxon>Tracheophyta</taxon>
        <taxon>Spermatophyta</taxon>
        <taxon>Magnoliopsida</taxon>
        <taxon>eudicotyledons</taxon>
        <taxon>Gunneridae</taxon>
        <taxon>Pentapetalae</taxon>
        <taxon>rosids</taxon>
        <taxon>fabids</taxon>
        <taxon>Fabales</taxon>
        <taxon>Fabaceae</taxon>
        <taxon>Papilionoideae</taxon>
        <taxon>50 kb inversion clade</taxon>
        <taxon>NPAAA clade</taxon>
        <taxon>Hologalegina</taxon>
        <taxon>IRL clade</taxon>
        <taxon>Fabeae</taxon>
        <taxon>Lathyrus</taxon>
    </lineage>
</organism>
<feature type="compositionally biased region" description="Basic residues" evidence="8">
    <location>
        <begin position="552"/>
        <end position="563"/>
    </location>
</feature>
<evidence type="ECO:0000256" key="9">
    <source>
        <dbReference type="SAM" id="Phobius"/>
    </source>
</evidence>
<feature type="domain" description="RING-type" evidence="10">
    <location>
        <begin position="804"/>
        <end position="850"/>
    </location>
</feature>
<dbReference type="GO" id="GO:0006357">
    <property type="term" value="P:regulation of transcription by RNA polymerase II"/>
    <property type="evidence" value="ECO:0007669"/>
    <property type="project" value="TreeGrafter"/>
</dbReference>
<feature type="region of interest" description="Disordered" evidence="8">
    <location>
        <begin position="549"/>
        <end position="570"/>
    </location>
</feature>
<evidence type="ECO:0000256" key="5">
    <source>
        <dbReference type="ARBA" id="ARBA00023163"/>
    </source>
</evidence>
<dbReference type="SMART" id="SM00558">
    <property type="entry name" value="JmjC"/>
    <property type="match status" value="1"/>
</dbReference>
<evidence type="ECO:0000256" key="6">
    <source>
        <dbReference type="ARBA" id="ARBA00023242"/>
    </source>
</evidence>
<dbReference type="GO" id="GO:0000785">
    <property type="term" value="C:chromatin"/>
    <property type="evidence" value="ECO:0007669"/>
    <property type="project" value="TreeGrafter"/>
</dbReference>
<keyword evidence="5" id="KW-0804">Transcription</keyword>
<dbReference type="GO" id="GO:0008270">
    <property type="term" value="F:zinc ion binding"/>
    <property type="evidence" value="ECO:0007669"/>
    <property type="project" value="UniProtKB-KW"/>
</dbReference>
<feature type="compositionally biased region" description="Basic and acidic residues" evidence="8">
    <location>
        <begin position="23"/>
        <end position="43"/>
    </location>
</feature>
<evidence type="ECO:0000256" key="2">
    <source>
        <dbReference type="ARBA" id="ARBA00006801"/>
    </source>
</evidence>
<comment type="caution">
    <text evidence="12">The sequence shown here is derived from an EMBL/GenBank/DDBJ whole genome shotgun (WGS) entry which is preliminary data.</text>
</comment>
<feature type="domain" description="JmjC" evidence="11">
    <location>
        <begin position="1213"/>
        <end position="1591"/>
    </location>
</feature>
<dbReference type="GO" id="GO:0032454">
    <property type="term" value="F:histone H3K9 demethylase activity"/>
    <property type="evidence" value="ECO:0007669"/>
    <property type="project" value="InterPro"/>
</dbReference>
<name>A0A9D5A1P4_PEA</name>
<feature type="compositionally biased region" description="Basic and acidic residues" evidence="8">
    <location>
        <begin position="1324"/>
        <end position="1333"/>
    </location>
</feature>
<accession>A0A9D5A1P4</accession>
<dbReference type="SUPFAM" id="SSF51197">
    <property type="entry name" value="Clavaminate synthase-like"/>
    <property type="match status" value="1"/>
</dbReference>
<dbReference type="Gene3D" id="2.60.120.650">
    <property type="entry name" value="Cupin"/>
    <property type="match status" value="2"/>
</dbReference>
<feature type="region of interest" description="Disordered" evidence="8">
    <location>
        <begin position="611"/>
        <end position="661"/>
    </location>
</feature>
<feature type="compositionally biased region" description="Acidic residues" evidence="8">
    <location>
        <begin position="1638"/>
        <end position="1651"/>
    </location>
</feature>
<dbReference type="GO" id="GO:0031490">
    <property type="term" value="F:chromatin DNA binding"/>
    <property type="evidence" value="ECO:0007669"/>
    <property type="project" value="TreeGrafter"/>
</dbReference>
<keyword evidence="3" id="KW-0479">Metal-binding</keyword>
<comment type="similarity">
    <text evidence="2">Belongs to the JARID1 histone demethylase family.</text>
</comment>
<sequence>MDVGGDEEFRRCNSNGSGNPQCEPERKKNRKESTSGRKRKAEENSQNGVVDEDGGKGLFDGGGGIFAEGEVNGGVDLGIGSGNFNLWQQGGEGQQLVFGEGSGNLGKFLGDGVDFLGGFVEDRNGVGLGQPWSSVGVFGNAAGVSGVVKEDHGKCVDGVCGNDSLGFHSQGIEGLIGEEEAGFGNLYDRSFQALLFQGKVCDEDVNLIGGGTGFQGLVGESAYDFRGEVGEGVGNLNESGGKFGGEKNVGNVLEAPNSSNKVKAIGVEEGIELLPSGGVSTPNEEARGEVLKPLTRRGGRPKGSKNKKKGVSLALEGKADCGSDNAGAIGMGTVEVLENEKSVFSGKYDGEGVDMGEIARTRECSQLEDLKYTGEIVFAAGYEVAGVSEISRPCKLAPESKGPVNKEKNVEEVSTSSEVAVEIARPKKRGRRKGSTNKMVTYSACSKEGADDIETQGSEEKMLIVPYQKGADGFASPTNKLGPASSTRNKLRSIEFEGYKNPEMSSNVRLEDDGTPSGLEITTLAPLCEMEKGMPFESAKHIENLTTPPIIKRGRPKGSKNKKKELADQEHIGHEGDIIKLIGVENYEATAVSVGDQELVVQTLGQDEVQNVKPKIGRPKGSKNKKKNIDGEAENKLHEKKKRGRPKGSGKKQKENASRLDAEIECENNTRVYGILSTTIQHKHIHEESVLLLEDQVYKKDDADFVPECSKESGIEKIAKGLVSESDNLHKTQDVEVGDIFYEKEVKETRDHGLESDNVHKTQDVEMGDIFYEKEVKETRDHGLESSDMMGDCEAKKEPRNSRCHQCWKKSRTGLVVCSKCKRKKYCYECIAKWYQDKTREEIETACPFCLDYCNCRMCLKKAISTMNGNDEADRDVKLRKLLYLLNKTLPLLQDIQREQRYELEVEASMHGSQLVEEEDIRKAEVDDDDRVYCDNCNTSIVNFHRSCSNPNCQYDLCLTCCTELRIGVHCKDIPASGNEEMVDAPPESIPWRAETNGSIPCPPKARGGCGIATLSLRRLFEANWIDKLTRGVEELTVKYQPPIADLSLGCSECRSFEEDVAQNSARKAASRETGYDNFLYCPDAVEIGETTFQHFQRHWIRGEPVIVRNVYKKASGLSWDPMVMWRAFMGARKILKEDAVNFKAIDCLDWCEVEINAFQFFKGYLEGRRYRNGWPAMLKLKDWPPSNFFEECLPRHGAEFIAMLPFSDYTHPKSGILNLATKLPAVLKPDLGPKTYIAYGTSDELSRGDSVTKLHCDISDAVNILTHTAEVKPPPWQSRIIKKLQKKYEVEDMRELYSHDKTAVGLPRKRGRKRRVGFSVDPKISEKEDTNGRDSTLQGSQGKEEKLDEQESSEPTKIKFDLNASEQEISNSPRFQQFDLNSHDSSFLVPGNDCESMHYDNVQQRCSSQGDESYKGISSVIDDQPCSGTKETKIVNKLNSSDDFCSDVETNNIDSVEKDSLSNSLCQDDVHLGTQNGSAVWDIFRRHDVPKLTEYLKKHHREFRHIINLPVNSVIHPIHDQILYLNEKHKKQLKLEYGVEPWTFEQHLGEAVFIPAGCPHQRHYDLMAAILNLGQIRKSKYFVRVYCSSLFVTVFICFFAAPFPAFPFSTEANEPARVTRHQSRLATLVSNGNEELEVEESEFESSDEQDNINVVELRSEDE</sequence>
<dbReference type="InterPro" id="IPR045109">
    <property type="entry name" value="LSDs-like"/>
</dbReference>
<keyword evidence="9" id="KW-0812">Transmembrane</keyword>
<proteinExistence type="inferred from homology"/>
<dbReference type="Gramene" id="Psat06G0098400-T1">
    <property type="protein sequence ID" value="KAI5394102.1"/>
    <property type="gene ID" value="KIW84_060984"/>
</dbReference>
<comment type="subcellular location">
    <subcellularLocation>
        <location evidence="1">Nucleus</location>
    </subcellularLocation>
</comment>
<keyword evidence="4" id="KW-0805">Transcription regulation</keyword>
<reference evidence="12 13" key="1">
    <citation type="journal article" date="2022" name="Nat. Genet.">
        <title>Improved pea reference genome and pan-genome highlight genomic features and evolutionary characteristics.</title>
        <authorList>
            <person name="Yang T."/>
            <person name="Liu R."/>
            <person name="Luo Y."/>
            <person name="Hu S."/>
            <person name="Wang D."/>
            <person name="Wang C."/>
            <person name="Pandey M.K."/>
            <person name="Ge S."/>
            <person name="Xu Q."/>
            <person name="Li N."/>
            <person name="Li G."/>
            <person name="Huang Y."/>
            <person name="Saxena R.K."/>
            <person name="Ji Y."/>
            <person name="Li M."/>
            <person name="Yan X."/>
            <person name="He Y."/>
            <person name="Liu Y."/>
            <person name="Wang X."/>
            <person name="Xiang C."/>
            <person name="Varshney R.K."/>
            <person name="Ding H."/>
            <person name="Gao S."/>
            <person name="Zong X."/>
        </authorList>
    </citation>
    <scope>NUCLEOTIDE SEQUENCE [LARGE SCALE GENOMIC DNA]</scope>
    <source>
        <strain evidence="12 13">cv. Zhongwan 6</strain>
    </source>
</reference>
<gene>
    <name evidence="12" type="ORF">KIW84_060984</name>
</gene>
<keyword evidence="9" id="KW-0472">Membrane</keyword>
<feature type="region of interest" description="Disordered" evidence="8">
    <location>
        <begin position="1638"/>
        <end position="1663"/>
    </location>
</feature>
<dbReference type="Pfam" id="PF10497">
    <property type="entry name" value="zf-4CXXC_R1"/>
    <property type="match status" value="1"/>
</dbReference>
<feature type="compositionally biased region" description="Basic residues" evidence="8">
    <location>
        <begin position="1308"/>
        <end position="1317"/>
    </location>
</feature>
<keyword evidence="13" id="KW-1185">Reference proteome</keyword>
<dbReference type="Proteomes" id="UP001058974">
    <property type="component" value="Chromosome 6"/>
</dbReference>